<dbReference type="InterPro" id="IPR038421">
    <property type="entry name" value="RisS_PPD_sf"/>
</dbReference>
<evidence type="ECO:0000313" key="19">
    <source>
        <dbReference type="EMBL" id="MFC3935995.1"/>
    </source>
</evidence>
<dbReference type="PANTHER" id="PTHR44936:SF5">
    <property type="entry name" value="SENSOR HISTIDINE KINASE ENVZ"/>
    <property type="match status" value="1"/>
</dbReference>
<evidence type="ECO:0000256" key="15">
    <source>
        <dbReference type="SAM" id="MobiDB-lite"/>
    </source>
</evidence>
<feature type="compositionally biased region" description="Low complexity" evidence="15">
    <location>
        <begin position="9"/>
        <end position="20"/>
    </location>
</feature>
<keyword evidence="12 16" id="KW-1133">Transmembrane helix</keyword>
<feature type="region of interest" description="Disordered" evidence="15">
    <location>
        <begin position="1"/>
        <end position="33"/>
    </location>
</feature>
<dbReference type="InterPro" id="IPR032408">
    <property type="entry name" value="RisS_PPD"/>
</dbReference>
<evidence type="ECO:0000256" key="3">
    <source>
        <dbReference type="ARBA" id="ARBA00012438"/>
    </source>
</evidence>
<comment type="caution">
    <text evidence="19">The sequence shown here is derived from an EMBL/GenBank/DDBJ whole genome shotgun (WGS) entry which is preliminary data.</text>
</comment>
<dbReference type="InterPro" id="IPR005467">
    <property type="entry name" value="His_kinase_dom"/>
</dbReference>
<keyword evidence="11 19" id="KW-0067">ATP-binding</keyword>
<dbReference type="Pfam" id="PF00672">
    <property type="entry name" value="HAMP"/>
    <property type="match status" value="1"/>
</dbReference>
<evidence type="ECO:0000259" key="17">
    <source>
        <dbReference type="PROSITE" id="PS50109"/>
    </source>
</evidence>
<dbReference type="InterPro" id="IPR050980">
    <property type="entry name" value="2C_sensor_his_kinase"/>
</dbReference>
<dbReference type="PROSITE" id="PS50109">
    <property type="entry name" value="HIS_KIN"/>
    <property type="match status" value="1"/>
</dbReference>
<dbReference type="PANTHER" id="PTHR44936">
    <property type="entry name" value="SENSOR PROTEIN CREC"/>
    <property type="match status" value="1"/>
</dbReference>
<dbReference type="Pfam" id="PF00512">
    <property type="entry name" value="HisKA"/>
    <property type="match status" value="1"/>
</dbReference>
<dbReference type="InterPro" id="IPR036890">
    <property type="entry name" value="HATPase_C_sf"/>
</dbReference>
<dbReference type="Gene3D" id="3.30.565.10">
    <property type="entry name" value="Histidine kinase-like ATPase, C-terminal domain"/>
    <property type="match status" value="1"/>
</dbReference>
<evidence type="ECO:0000256" key="6">
    <source>
        <dbReference type="ARBA" id="ARBA00022553"/>
    </source>
</evidence>
<keyword evidence="13" id="KW-0902">Two-component regulatory system</keyword>
<evidence type="ECO:0000256" key="5">
    <source>
        <dbReference type="ARBA" id="ARBA00022519"/>
    </source>
</evidence>
<keyword evidence="4" id="KW-1003">Cell membrane</keyword>
<dbReference type="InterPro" id="IPR036097">
    <property type="entry name" value="HisK_dim/P_sf"/>
</dbReference>
<evidence type="ECO:0000256" key="12">
    <source>
        <dbReference type="ARBA" id="ARBA00022989"/>
    </source>
</evidence>
<dbReference type="SMART" id="SM00388">
    <property type="entry name" value="HisKA"/>
    <property type="match status" value="1"/>
</dbReference>
<dbReference type="CDD" id="cd00082">
    <property type="entry name" value="HisKA"/>
    <property type="match status" value="1"/>
</dbReference>
<dbReference type="Pfam" id="PF02518">
    <property type="entry name" value="HATPase_c"/>
    <property type="match status" value="1"/>
</dbReference>
<feature type="domain" description="Histidine kinase" evidence="17">
    <location>
        <begin position="277"/>
        <end position="482"/>
    </location>
</feature>
<evidence type="ECO:0000256" key="11">
    <source>
        <dbReference type="ARBA" id="ARBA00022840"/>
    </source>
</evidence>
<dbReference type="Gene3D" id="1.10.287.130">
    <property type="match status" value="1"/>
</dbReference>
<dbReference type="RefSeq" id="WP_228894678.1">
    <property type="nucleotide sequence ID" value="NZ_CP192460.1"/>
</dbReference>
<comment type="catalytic activity">
    <reaction evidence="1">
        <text>ATP + protein L-histidine = ADP + protein N-phospho-L-histidine.</text>
        <dbReference type="EC" id="2.7.13.3"/>
    </reaction>
</comment>
<feature type="transmembrane region" description="Helical" evidence="16">
    <location>
        <begin position="195"/>
        <end position="217"/>
    </location>
</feature>
<evidence type="ECO:0000256" key="10">
    <source>
        <dbReference type="ARBA" id="ARBA00022777"/>
    </source>
</evidence>
<evidence type="ECO:0000256" key="14">
    <source>
        <dbReference type="ARBA" id="ARBA00023136"/>
    </source>
</evidence>
<dbReference type="SUPFAM" id="SSF55874">
    <property type="entry name" value="ATPase domain of HSP90 chaperone/DNA topoisomerase II/histidine kinase"/>
    <property type="match status" value="1"/>
</dbReference>
<accession>A0ABV8DDA8</accession>
<feature type="region of interest" description="Disordered" evidence="15">
    <location>
        <begin position="484"/>
        <end position="513"/>
    </location>
</feature>
<dbReference type="SMART" id="SM00304">
    <property type="entry name" value="HAMP"/>
    <property type="match status" value="1"/>
</dbReference>
<feature type="domain" description="HAMP" evidence="18">
    <location>
        <begin position="215"/>
        <end position="269"/>
    </location>
</feature>
<reference evidence="20" key="1">
    <citation type="journal article" date="2019" name="Int. J. Syst. Evol. Microbiol.">
        <title>The Global Catalogue of Microorganisms (GCM) 10K type strain sequencing project: providing services to taxonomists for standard genome sequencing and annotation.</title>
        <authorList>
            <consortium name="The Broad Institute Genomics Platform"/>
            <consortium name="The Broad Institute Genome Sequencing Center for Infectious Disease"/>
            <person name="Wu L."/>
            <person name="Ma J."/>
        </authorList>
    </citation>
    <scope>NUCLEOTIDE SEQUENCE [LARGE SCALE GENOMIC DNA]</scope>
    <source>
        <strain evidence="20">CCUG 2113</strain>
    </source>
</reference>
<proteinExistence type="predicted"/>
<dbReference type="SUPFAM" id="SSF47384">
    <property type="entry name" value="Homodimeric domain of signal transducing histidine kinase"/>
    <property type="match status" value="1"/>
</dbReference>
<feature type="transmembrane region" description="Helical" evidence="16">
    <location>
        <begin position="49"/>
        <end position="69"/>
    </location>
</feature>
<dbReference type="SMART" id="SM00387">
    <property type="entry name" value="HATPase_c"/>
    <property type="match status" value="1"/>
</dbReference>
<evidence type="ECO:0000256" key="4">
    <source>
        <dbReference type="ARBA" id="ARBA00022475"/>
    </source>
</evidence>
<dbReference type="Proteomes" id="UP001595693">
    <property type="component" value="Unassembled WGS sequence"/>
</dbReference>
<keyword evidence="14 16" id="KW-0472">Membrane</keyword>
<evidence type="ECO:0000256" key="9">
    <source>
        <dbReference type="ARBA" id="ARBA00022741"/>
    </source>
</evidence>
<evidence type="ECO:0000256" key="8">
    <source>
        <dbReference type="ARBA" id="ARBA00022692"/>
    </source>
</evidence>
<sequence>MHNSDGNSRSRSSSSVRQSVTASPDATSPAPLESLRQAREQRARVGLNLFWRTFFLLALLLVGSILAWLQTLRALEFEPRTLHTAQQIASLVNLSRAALVHSDAIARVSLIKTMADQEGVRILPREPRDKFELLEGTALGNRLTDELTQRLGPDTIVAQNVNGETGLWVGFNINGDPNWLLMDRSRFSPAGGRTWLIWLITAGALSLAGAAAIARLINRPLKQLSYAANRVKDGDFAASHLDEEVVTSEIREVNIGFNRMAQKLAKLEQDRAVMLAGISHDLRTPLARLRLETEMSVTDEVAREHMVADIVQLDATIDKFLDYARPDHVTLTPVNLHAVVSSCVYAVQDHRELQITMSVPEDLNVLADEVELARVISNLLENARRYGKAEDTGITNVDIAAKGRENWVLVKLRDHGPGVPPEQLSNLTKPFFRGDSARTAAAGAGLGLSIVDKTVQRMGGIFALANSSTGGLVAHLQLQRATDLPEGADPKQRLQRPSVKRQLPRRRAEDRMA</sequence>
<evidence type="ECO:0000256" key="7">
    <source>
        <dbReference type="ARBA" id="ARBA00022679"/>
    </source>
</evidence>
<evidence type="ECO:0000256" key="1">
    <source>
        <dbReference type="ARBA" id="ARBA00000085"/>
    </source>
</evidence>
<dbReference type="PRINTS" id="PR00344">
    <property type="entry name" value="BCTRLSENSOR"/>
</dbReference>
<name>A0ABV8DDA8_9BURK</name>
<evidence type="ECO:0000256" key="13">
    <source>
        <dbReference type="ARBA" id="ARBA00023012"/>
    </source>
</evidence>
<keyword evidence="8 16" id="KW-0812">Transmembrane</keyword>
<keyword evidence="10" id="KW-0418">Kinase</keyword>
<comment type="subcellular location">
    <subcellularLocation>
        <location evidence="2">Cell inner membrane</location>
        <topology evidence="2">Multi-pass membrane protein</topology>
    </subcellularLocation>
</comment>
<dbReference type="InterPro" id="IPR003661">
    <property type="entry name" value="HisK_dim/P_dom"/>
</dbReference>
<keyword evidence="20" id="KW-1185">Reference proteome</keyword>
<dbReference type="InterPro" id="IPR004358">
    <property type="entry name" value="Sig_transdc_His_kin-like_C"/>
</dbReference>
<evidence type="ECO:0000313" key="20">
    <source>
        <dbReference type="Proteomes" id="UP001595693"/>
    </source>
</evidence>
<keyword evidence="9" id="KW-0547">Nucleotide-binding</keyword>
<evidence type="ECO:0000256" key="2">
    <source>
        <dbReference type="ARBA" id="ARBA00004429"/>
    </source>
</evidence>
<dbReference type="Pfam" id="PF16524">
    <property type="entry name" value="RisS_PPD"/>
    <property type="match status" value="1"/>
</dbReference>
<dbReference type="CDD" id="cd06225">
    <property type="entry name" value="HAMP"/>
    <property type="match status" value="1"/>
</dbReference>
<evidence type="ECO:0000259" key="18">
    <source>
        <dbReference type="PROSITE" id="PS50885"/>
    </source>
</evidence>
<gene>
    <name evidence="19" type="ORF">ACFOW3_15395</name>
</gene>
<keyword evidence="7" id="KW-0808">Transferase</keyword>
<dbReference type="EC" id="2.7.13.3" evidence="3"/>
<protein>
    <recommendedName>
        <fullName evidence="3">histidine kinase</fullName>
        <ecNumber evidence="3">2.7.13.3</ecNumber>
    </recommendedName>
</protein>
<dbReference type="GO" id="GO:0005524">
    <property type="term" value="F:ATP binding"/>
    <property type="evidence" value="ECO:0007669"/>
    <property type="project" value="UniProtKB-KW"/>
</dbReference>
<evidence type="ECO:0000256" key="16">
    <source>
        <dbReference type="SAM" id="Phobius"/>
    </source>
</evidence>
<organism evidence="19 20">
    <name type="scientific">Acidovorax facilis</name>
    <dbReference type="NCBI Taxonomy" id="12917"/>
    <lineage>
        <taxon>Bacteria</taxon>
        <taxon>Pseudomonadati</taxon>
        <taxon>Pseudomonadota</taxon>
        <taxon>Betaproteobacteria</taxon>
        <taxon>Burkholderiales</taxon>
        <taxon>Comamonadaceae</taxon>
        <taxon>Acidovorax</taxon>
    </lineage>
</organism>
<keyword evidence="6" id="KW-0597">Phosphoprotein</keyword>
<dbReference type="InterPro" id="IPR003594">
    <property type="entry name" value="HATPase_dom"/>
</dbReference>
<dbReference type="Gene3D" id="3.30.450.300">
    <property type="entry name" value="Sensor histidine kinase RisS, periplasmic domain"/>
    <property type="match status" value="1"/>
</dbReference>
<keyword evidence="5" id="KW-0997">Cell inner membrane</keyword>
<dbReference type="InterPro" id="IPR003660">
    <property type="entry name" value="HAMP_dom"/>
</dbReference>
<dbReference type="PROSITE" id="PS50885">
    <property type="entry name" value="HAMP"/>
    <property type="match status" value="1"/>
</dbReference>
<dbReference type="EMBL" id="JBHSAJ010000047">
    <property type="protein sequence ID" value="MFC3935995.1"/>
    <property type="molecule type" value="Genomic_DNA"/>
</dbReference>